<evidence type="ECO:0000256" key="5">
    <source>
        <dbReference type="ARBA" id="ARBA00022729"/>
    </source>
</evidence>
<evidence type="ECO:0000256" key="8">
    <source>
        <dbReference type="ARBA" id="ARBA00022837"/>
    </source>
</evidence>
<evidence type="ECO:0000256" key="18">
    <source>
        <dbReference type="SAM" id="SignalP"/>
    </source>
</evidence>
<dbReference type="PANTHER" id="PTHR42884:SF14">
    <property type="entry name" value="NEUROENDOCRINE CONVERTASE 1"/>
    <property type="match status" value="1"/>
</dbReference>
<dbReference type="PROSITE" id="PS00137">
    <property type="entry name" value="SUBTILASE_HIS"/>
    <property type="match status" value="1"/>
</dbReference>
<feature type="active site" description="Charge relay system" evidence="14 15">
    <location>
        <position position="377"/>
    </location>
</feature>
<evidence type="ECO:0000256" key="12">
    <source>
        <dbReference type="ARBA" id="ARBA00023157"/>
    </source>
</evidence>
<proteinExistence type="inferred from homology"/>
<keyword evidence="4 17" id="KW-0812">Transmembrane</keyword>
<dbReference type="Gene3D" id="2.60.120.260">
    <property type="entry name" value="Galactose-binding domain-like"/>
    <property type="match status" value="1"/>
</dbReference>
<evidence type="ECO:0000313" key="20">
    <source>
        <dbReference type="EMBL" id="GAV55355.1"/>
    </source>
</evidence>
<feature type="region of interest" description="Disordered" evidence="16">
    <location>
        <begin position="745"/>
        <end position="787"/>
    </location>
</feature>
<feature type="chain" id="PRO_5010159320" description="P/Homo B domain-containing protein" evidence="18">
    <location>
        <begin position="22"/>
        <end position="787"/>
    </location>
</feature>
<dbReference type="PRINTS" id="PR00723">
    <property type="entry name" value="SUBTILISIN"/>
</dbReference>
<evidence type="ECO:0000256" key="16">
    <source>
        <dbReference type="SAM" id="MobiDB-lite"/>
    </source>
</evidence>
<dbReference type="InterPro" id="IPR036852">
    <property type="entry name" value="Peptidase_S8/S53_dom_sf"/>
</dbReference>
<keyword evidence="5 18" id="KW-0732">Signal</keyword>
<keyword evidence="6 15" id="KW-0378">Hydrolase</keyword>
<organism evidence="20 21">
    <name type="scientific">Zygosaccharomyces rouxii</name>
    <dbReference type="NCBI Taxonomy" id="4956"/>
    <lineage>
        <taxon>Eukaryota</taxon>
        <taxon>Fungi</taxon>
        <taxon>Dikarya</taxon>
        <taxon>Ascomycota</taxon>
        <taxon>Saccharomycotina</taxon>
        <taxon>Saccharomycetes</taxon>
        <taxon>Saccharomycetales</taxon>
        <taxon>Saccharomycetaceae</taxon>
        <taxon>Zygosaccharomyces</taxon>
    </lineage>
</organism>
<evidence type="ECO:0000256" key="11">
    <source>
        <dbReference type="ARBA" id="ARBA00023145"/>
    </source>
</evidence>
<dbReference type="CDD" id="cd04059">
    <property type="entry name" value="Peptidases_S8_Protein_convertases_Kexins_Furin-like"/>
    <property type="match status" value="1"/>
</dbReference>
<dbReference type="AlphaFoldDB" id="A0A1Q3AI66"/>
<dbReference type="FunFam" id="3.40.50.200:FF:000005">
    <property type="entry name" value="Proprotein convertase subtilisin/kexin type 7"/>
    <property type="match status" value="1"/>
</dbReference>
<feature type="domain" description="P/Homo B" evidence="19">
    <location>
        <begin position="453"/>
        <end position="587"/>
    </location>
</feature>
<dbReference type="PROSITE" id="PS51892">
    <property type="entry name" value="SUBTILASE"/>
    <property type="match status" value="1"/>
</dbReference>
<dbReference type="InterPro" id="IPR008979">
    <property type="entry name" value="Galactose-bd-like_sf"/>
</dbReference>
<dbReference type="OrthoDB" id="300641at2759"/>
<evidence type="ECO:0000256" key="9">
    <source>
        <dbReference type="ARBA" id="ARBA00022989"/>
    </source>
</evidence>
<keyword evidence="3 15" id="KW-0645">Protease</keyword>
<dbReference type="GO" id="GO:0005802">
    <property type="term" value="C:trans-Golgi network"/>
    <property type="evidence" value="ECO:0007669"/>
    <property type="project" value="TreeGrafter"/>
</dbReference>
<feature type="region of interest" description="Disordered" evidence="16">
    <location>
        <begin position="603"/>
        <end position="657"/>
    </location>
</feature>
<keyword evidence="11" id="KW-0865">Zymogen</keyword>
<dbReference type="GO" id="GO:0016485">
    <property type="term" value="P:protein processing"/>
    <property type="evidence" value="ECO:0007669"/>
    <property type="project" value="TreeGrafter"/>
</dbReference>
<dbReference type="FunFam" id="2.60.120.260:FF:000026">
    <property type="entry name" value="proprotein convertase subtilisin/kexin type 7"/>
    <property type="match status" value="1"/>
</dbReference>
<feature type="signal peptide" evidence="18">
    <location>
        <begin position="1"/>
        <end position="21"/>
    </location>
</feature>
<feature type="active site" description="Charge relay system" evidence="14 15">
    <location>
        <position position="168"/>
    </location>
</feature>
<accession>A0A1Q3AI66</accession>
<evidence type="ECO:0000256" key="2">
    <source>
        <dbReference type="ARBA" id="ARBA00005325"/>
    </source>
</evidence>
<evidence type="ECO:0000256" key="13">
    <source>
        <dbReference type="ARBA" id="ARBA00023180"/>
    </source>
</evidence>
<dbReference type="PANTHER" id="PTHR42884">
    <property type="entry name" value="PROPROTEIN CONVERTASE SUBTILISIN/KEXIN-RELATED"/>
    <property type="match status" value="1"/>
</dbReference>
<dbReference type="InterPro" id="IPR002884">
    <property type="entry name" value="P_dom"/>
</dbReference>
<name>A0A1Q3AI66_ZYGRO</name>
<feature type="compositionally biased region" description="Acidic residues" evidence="16">
    <location>
        <begin position="745"/>
        <end position="762"/>
    </location>
</feature>
<evidence type="ECO:0000256" key="7">
    <source>
        <dbReference type="ARBA" id="ARBA00022825"/>
    </source>
</evidence>
<evidence type="ECO:0000256" key="15">
    <source>
        <dbReference type="PROSITE-ProRule" id="PRU01240"/>
    </source>
</evidence>
<dbReference type="Gene3D" id="3.40.50.200">
    <property type="entry name" value="Peptidase S8/S53 domain"/>
    <property type="match status" value="1"/>
</dbReference>
<dbReference type="Pfam" id="PF01483">
    <property type="entry name" value="P_proprotein"/>
    <property type="match status" value="1"/>
</dbReference>
<evidence type="ECO:0000256" key="1">
    <source>
        <dbReference type="ARBA" id="ARBA00004370"/>
    </source>
</evidence>
<keyword evidence="8" id="KW-0106">Calcium</keyword>
<dbReference type="SUPFAM" id="SSF49785">
    <property type="entry name" value="Galactose-binding domain-like"/>
    <property type="match status" value="1"/>
</dbReference>
<dbReference type="GO" id="GO:0007323">
    <property type="term" value="P:peptide pheromone maturation"/>
    <property type="evidence" value="ECO:0007669"/>
    <property type="project" value="UniProtKB-ARBA"/>
</dbReference>
<dbReference type="PROSITE" id="PS00138">
    <property type="entry name" value="SUBTILASE_SER"/>
    <property type="match status" value="1"/>
</dbReference>
<reference evidence="20 21" key="1">
    <citation type="submission" date="2016-08" db="EMBL/GenBank/DDBJ databases">
        <title>Draft genome sequence of allopolyploid Zygosaccharomyces rouxii.</title>
        <authorList>
            <person name="Watanabe J."/>
            <person name="Uehara K."/>
            <person name="Mogi Y."/>
            <person name="Tsukioka Y."/>
        </authorList>
    </citation>
    <scope>NUCLEOTIDE SEQUENCE [LARGE SCALE GENOMIC DNA]</scope>
    <source>
        <strain evidence="20 21">NBRC 110957</strain>
    </source>
</reference>
<evidence type="ECO:0000256" key="4">
    <source>
        <dbReference type="ARBA" id="ARBA00022692"/>
    </source>
</evidence>
<dbReference type="InterPro" id="IPR023828">
    <property type="entry name" value="Peptidase_S8_Ser-AS"/>
</dbReference>
<dbReference type="PROSITE" id="PS51829">
    <property type="entry name" value="P_HOMO_B"/>
    <property type="match status" value="1"/>
</dbReference>
<comment type="subcellular location">
    <subcellularLocation>
        <location evidence="1">Membrane</location>
    </subcellularLocation>
</comment>
<keyword evidence="9 17" id="KW-1133">Transmembrane helix</keyword>
<feature type="compositionally biased region" description="Low complexity" evidence="16">
    <location>
        <begin position="607"/>
        <end position="652"/>
    </location>
</feature>
<feature type="compositionally biased region" description="Polar residues" evidence="16">
    <location>
        <begin position="763"/>
        <end position="772"/>
    </location>
</feature>
<keyword evidence="12" id="KW-1015">Disulfide bond</keyword>
<comment type="caution">
    <text evidence="20">The sequence shown here is derived from an EMBL/GenBank/DDBJ whole genome shotgun (WGS) entry which is preliminary data.</text>
</comment>
<dbReference type="InterPro" id="IPR034182">
    <property type="entry name" value="Kexin/furin"/>
</dbReference>
<dbReference type="InterPro" id="IPR022398">
    <property type="entry name" value="Peptidase_S8_His-AS"/>
</dbReference>
<keyword evidence="10 17" id="KW-0472">Membrane</keyword>
<comment type="similarity">
    <text evidence="2">Belongs to the peptidase S8 family. Furin subfamily.</text>
</comment>
<dbReference type="Pfam" id="PF00082">
    <property type="entry name" value="Peptidase_S8"/>
    <property type="match status" value="1"/>
</dbReference>
<evidence type="ECO:0000256" key="10">
    <source>
        <dbReference type="ARBA" id="ARBA00023136"/>
    </source>
</evidence>
<dbReference type="EMBL" id="BDGX01000045">
    <property type="protein sequence ID" value="GAV55355.1"/>
    <property type="molecule type" value="Genomic_DNA"/>
</dbReference>
<feature type="active site" description="Charge relay system" evidence="14 15">
    <location>
        <position position="206"/>
    </location>
</feature>
<dbReference type="GO" id="GO:0004252">
    <property type="term" value="F:serine-type endopeptidase activity"/>
    <property type="evidence" value="ECO:0007669"/>
    <property type="project" value="UniProtKB-UniRule"/>
</dbReference>
<feature type="transmembrane region" description="Helical" evidence="17">
    <location>
        <begin position="669"/>
        <end position="692"/>
    </location>
</feature>
<evidence type="ECO:0000256" key="3">
    <source>
        <dbReference type="ARBA" id="ARBA00022670"/>
    </source>
</evidence>
<evidence type="ECO:0000256" key="17">
    <source>
        <dbReference type="SAM" id="Phobius"/>
    </source>
</evidence>
<gene>
    <name evidence="20" type="ORF">ZYGR_0AS06790</name>
</gene>
<dbReference type="InterPro" id="IPR015500">
    <property type="entry name" value="Peptidase_S8_subtilisin-rel"/>
</dbReference>
<dbReference type="InterPro" id="IPR000209">
    <property type="entry name" value="Peptidase_S8/S53_dom"/>
</dbReference>
<sequence length="787" mass="87222">MKASTITGLLATIYMACGGYAQQVPTKDHELRRYFAIESDLGVEELQARYPHWRFEHSVRGLDTHVVFSTLKNNDDYNDNGNVKRELNTDDEIISHEELLPHRLYKRAPIDSSMAPLEEAKSRLNIHDPLFEKQWHLINTNYPGNDVNATGLWYENITGHGVVAAIVDDGLDYESEDLKDNFCKDGSWDFNDNTNLPKPRLADDYHGTRCAGEIAAAPNDYCTVGVAYNAKLSGIRILSGEITAEEEAASLIYGLDINDIYSCSWGPADDGRHLQGPTDLVRKALVKGVQEGRDKKGAVYVFASGNGGSFGDNCNYDGYTNSIYSITVGALDHKGLHPSYSESCSALMVTTYSSGSGEYIHTTDINDQCSETHGGTSAAAPLAAGIYALILEANPNLTWRDVQYVSLLSAREINDNDGEWQQGALGRRYSHKYGYGKIDAYDMAKLAATWKNVNPQAWYYTRTQSVDQKTNETSHELKSHFTIKEKDLKNANFKRVEHVIVTVDIDTELRGATTVDLVSPSGMVSKLGVVRRFDSSNEGFKEWSFMSVAHWGENGIGDWQLRVNTKQDGRLVTFNNWRLKLFGESIDASKAVPFKFGNDKELVTQPSESATSTSSIETPSTTTTHISSHTGTTSTTHAPTTTSTSAASLSTSDSNFEGSRTRIFPPTQAMHYFLALFAAGAVFLVLYFTVFLRSRRRIRRSRAETYEFDIIDTDSDYESTMDNSLATNSRMLDTGDVEDFDFDVSDEDYVAATDEQEGDEPSTTEQGGSQDTPADPPAEDESHSRKS</sequence>
<protein>
    <recommendedName>
        <fullName evidence="19">P/Homo B domain-containing protein</fullName>
    </recommendedName>
</protein>
<dbReference type="SUPFAM" id="SSF52743">
    <property type="entry name" value="Subtilisin-like"/>
    <property type="match status" value="1"/>
</dbReference>
<evidence type="ECO:0000256" key="14">
    <source>
        <dbReference type="PIRSR" id="PIRSR615500-1"/>
    </source>
</evidence>
<dbReference type="GO" id="GO:0000139">
    <property type="term" value="C:Golgi membrane"/>
    <property type="evidence" value="ECO:0007669"/>
    <property type="project" value="TreeGrafter"/>
</dbReference>
<evidence type="ECO:0000259" key="19">
    <source>
        <dbReference type="PROSITE" id="PS51829"/>
    </source>
</evidence>
<dbReference type="Proteomes" id="UP000187013">
    <property type="component" value="Unassembled WGS sequence"/>
</dbReference>
<keyword evidence="13" id="KW-0325">Glycoprotein</keyword>
<evidence type="ECO:0000313" key="21">
    <source>
        <dbReference type="Proteomes" id="UP000187013"/>
    </source>
</evidence>
<evidence type="ECO:0000256" key="6">
    <source>
        <dbReference type="ARBA" id="ARBA00022801"/>
    </source>
</evidence>
<keyword evidence="7 15" id="KW-0720">Serine protease</keyword>